<sequence length="63" mass="7536">MDKEGSKIYAIMFNETISRFDNMFKARKTYKHFYNVKDKFEIILNNTLEIQLVADSNIRGDRI</sequence>
<dbReference type="Proteomes" id="UP000775213">
    <property type="component" value="Unassembled WGS sequence"/>
</dbReference>
<evidence type="ECO:0000313" key="1">
    <source>
        <dbReference type="EMBL" id="KAH0451017.1"/>
    </source>
</evidence>
<protein>
    <recommendedName>
        <fullName evidence="3">Replication factor A C-terminal domain-containing protein</fullName>
    </recommendedName>
</protein>
<comment type="caution">
    <text evidence="1">The sequence shown here is derived from an EMBL/GenBank/DDBJ whole genome shotgun (WGS) entry which is preliminary data.</text>
</comment>
<evidence type="ECO:0000313" key="2">
    <source>
        <dbReference type="Proteomes" id="UP000775213"/>
    </source>
</evidence>
<proteinExistence type="predicted"/>
<reference evidence="1 2" key="1">
    <citation type="journal article" date="2021" name="Hortic Res">
        <title>Chromosome-scale assembly of the Dendrobium chrysotoxum genome enhances the understanding of orchid evolution.</title>
        <authorList>
            <person name="Zhang Y."/>
            <person name="Zhang G.Q."/>
            <person name="Zhang D."/>
            <person name="Liu X.D."/>
            <person name="Xu X.Y."/>
            <person name="Sun W.H."/>
            <person name="Yu X."/>
            <person name="Zhu X."/>
            <person name="Wang Z.W."/>
            <person name="Zhao X."/>
            <person name="Zhong W.Y."/>
            <person name="Chen H."/>
            <person name="Yin W.L."/>
            <person name="Huang T."/>
            <person name="Niu S.C."/>
            <person name="Liu Z.J."/>
        </authorList>
    </citation>
    <scope>NUCLEOTIDE SEQUENCE [LARGE SCALE GENOMIC DNA]</scope>
    <source>
        <strain evidence="1">Lindl</strain>
    </source>
</reference>
<evidence type="ECO:0008006" key="3">
    <source>
        <dbReference type="Google" id="ProtNLM"/>
    </source>
</evidence>
<organism evidence="1 2">
    <name type="scientific">Dendrobium chrysotoxum</name>
    <name type="common">Orchid</name>
    <dbReference type="NCBI Taxonomy" id="161865"/>
    <lineage>
        <taxon>Eukaryota</taxon>
        <taxon>Viridiplantae</taxon>
        <taxon>Streptophyta</taxon>
        <taxon>Embryophyta</taxon>
        <taxon>Tracheophyta</taxon>
        <taxon>Spermatophyta</taxon>
        <taxon>Magnoliopsida</taxon>
        <taxon>Liliopsida</taxon>
        <taxon>Asparagales</taxon>
        <taxon>Orchidaceae</taxon>
        <taxon>Epidendroideae</taxon>
        <taxon>Malaxideae</taxon>
        <taxon>Dendrobiinae</taxon>
        <taxon>Dendrobium</taxon>
    </lineage>
</organism>
<dbReference type="EMBL" id="JAGFBR010000018">
    <property type="protein sequence ID" value="KAH0451017.1"/>
    <property type="molecule type" value="Genomic_DNA"/>
</dbReference>
<gene>
    <name evidence="1" type="ORF">IEQ34_021709</name>
</gene>
<accession>A0AAV7G499</accession>
<dbReference type="AlphaFoldDB" id="A0AAV7G499"/>
<name>A0AAV7G499_DENCH</name>
<keyword evidence="2" id="KW-1185">Reference proteome</keyword>